<dbReference type="Proteomes" id="UP000239663">
    <property type="component" value="Unassembled WGS sequence"/>
</dbReference>
<evidence type="ECO:0000313" key="3">
    <source>
        <dbReference type="Proteomes" id="UP000239663"/>
    </source>
</evidence>
<dbReference type="OrthoDB" id="9888267at2"/>
<gene>
    <name evidence="2" type="ORF">CYL18_09935</name>
</gene>
<sequence length="63" mass="7160">MKFILVKLLFLCAMLFVLYQNLTHVYAAEQTGKIGFDPVEAVLEISVMTILTIFVLVIEPRKS</sequence>
<dbReference type="EMBL" id="PKOZ01000005">
    <property type="protein sequence ID" value="PQD95096.1"/>
    <property type="molecule type" value="Genomic_DNA"/>
</dbReference>
<proteinExistence type="predicted"/>
<organism evidence="2 3">
    <name type="scientific">Pradoshia eiseniae</name>
    <dbReference type="NCBI Taxonomy" id="2064768"/>
    <lineage>
        <taxon>Bacteria</taxon>
        <taxon>Bacillati</taxon>
        <taxon>Bacillota</taxon>
        <taxon>Bacilli</taxon>
        <taxon>Bacillales</taxon>
        <taxon>Bacillaceae</taxon>
        <taxon>Pradoshia</taxon>
    </lineage>
</organism>
<name>A0A2S7MZA0_9BACI</name>
<keyword evidence="1" id="KW-0472">Membrane</keyword>
<protein>
    <submittedName>
        <fullName evidence="2">Uncharacterized protein</fullName>
    </submittedName>
</protein>
<keyword evidence="1" id="KW-0812">Transmembrane</keyword>
<evidence type="ECO:0000313" key="2">
    <source>
        <dbReference type="EMBL" id="PQD95096.1"/>
    </source>
</evidence>
<dbReference type="AlphaFoldDB" id="A0A2S7MZA0"/>
<feature type="transmembrane region" description="Helical" evidence="1">
    <location>
        <begin position="43"/>
        <end position="59"/>
    </location>
</feature>
<comment type="caution">
    <text evidence="2">The sequence shown here is derived from an EMBL/GenBank/DDBJ whole genome shotgun (WGS) entry which is preliminary data.</text>
</comment>
<accession>A0A2S7MZA0</accession>
<keyword evidence="3" id="KW-1185">Reference proteome</keyword>
<keyword evidence="1" id="KW-1133">Transmembrane helix</keyword>
<evidence type="ECO:0000256" key="1">
    <source>
        <dbReference type="SAM" id="Phobius"/>
    </source>
</evidence>
<reference evidence="2 3" key="1">
    <citation type="submission" date="2017-12" db="EMBL/GenBank/DDBJ databases">
        <title>Taxonomic description and draft genome of Pradoshia cofamensis Gen. nov., sp. nov., a thermotolerant bacillale isolated from anterior gut of earthworm Eisenia fetida.</title>
        <authorList>
            <person name="Saha T."/>
            <person name="Chakraborty R."/>
        </authorList>
    </citation>
    <scope>NUCLEOTIDE SEQUENCE [LARGE SCALE GENOMIC DNA]</scope>
    <source>
        <strain evidence="2 3">EAG3</strain>
    </source>
</reference>
<dbReference type="RefSeq" id="WP_104849356.1">
    <property type="nucleotide sequence ID" value="NZ_PKOZ01000005.1"/>
</dbReference>